<sequence>MNIALELEERRHETSAFSSSLQTTRDVQRKAPLQNAYKDDGASASAASPATVQGTSTSDRGRSPVDGRDYEIPDGWENLNEVASVSPVDETRPPGRDLESLHPQHDDLQGSDHRGTDDEENDAKHRASKLATQLYTLSYLIFFSLFGTLARVGLTALTSYPGTPIIFETIWANTGGSFIMGFLMEDRKVFRHEWGSPKSLEPPDASNLVAAKKAHLAVKKTIPLYIGMATGFCGSMTSFSTFIRDAFLALSNDMPVPGASDLPKSRNGGDSFMALLAVIITTLALSLSGLIAGAHFAIAIDPFMPSLPFRPTRKIVDPIFVVLGWGSWFGAVLLCIWPPHDYWRQRTTFSLVFAPLGTLLRFYLAIYLNGKRPAFPWGTFAANIFGTVVLGMAYDLAHAEIGGIIGCQVLQGVEDGFCGCLTTISTFVAELSTLRRKHAYVYGAWSVVVALCLMIAVMGGLRWTHGFDALLCT</sequence>
<dbReference type="EMBL" id="JAPDFR010000003">
    <property type="protein sequence ID" value="KAK0388341.1"/>
    <property type="molecule type" value="Genomic_DNA"/>
</dbReference>
<feature type="region of interest" description="Disordered" evidence="9">
    <location>
        <begin position="1"/>
        <end position="124"/>
    </location>
</feature>
<evidence type="ECO:0000313" key="12">
    <source>
        <dbReference type="Proteomes" id="UP001175261"/>
    </source>
</evidence>
<evidence type="ECO:0000256" key="4">
    <source>
        <dbReference type="ARBA" id="ARBA00022692"/>
    </source>
</evidence>
<feature type="transmembrane region" description="Helical" evidence="10">
    <location>
        <begin position="374"/>
        <end position="394"/>
    </location>
</feature>
<protein>
    <submittedName>
        <fullName evidence="11">Uncharacterized protein</fullName>
    </submittedName>
</protein>
<dbReference type="Pfam" id="PF02537">
    <property type="entry name" value="CRCB"/>
    <property type="match status" value="2"/>
</dbReference>
<feature type="compositionally biased region" description="Basic and acidic residues" evidence="9">
    <location>
        <begin position="89"/>
        <end position="116"/>
    </location>
</feature>
<comment type="function">
    <text evidence="1">Fluoride channel required for the rapid expulsion of cytoplasmic fluoride.</text>
</comment>
<evidence type="ECO:0000256" key="6">
    <source>
        <dbReference type="ARBA" id="ARBA00023136"/>
    </source>
</evidence>
<keyword evidence="6 10" id="KW-0472">Membrane</keyword>
<proteinExistence type="inferred from homology"/>
<organism evidence="11 12">
    <name type="scientific">Sarocladium strictum</name>
    <name type="common">Black bundle disease fungus</name>
    <name type="synonym">Acremonium strictum</name>
    <dbReference type="NCBI Taxonomy" id="5046"/>
    <lineage>
        <taxon>Eukaryota</taxon>
        <taxon>Fungi</taxon>
        <taxon>Dikarya</taxon>
        <taxon>Ascomycota</taxon>
        <taxon>Pezizomycotina</taxon>
        <taxon>Sordariomycetes</taxon>
        <taxon>Hypocreomycetidae</taxon>
        <taxon>Hypocreales</taxon>
        <taxon>Sarocladiaceae</taxon>
        <taxon>Sarocladium</taxon>
    </lineage>
</organism>
<feature type="transmembrane region" description="Helical" evidence="10">
    <location>
        <begin position="134"/>
        <end position="153"/>
    </location>
</feature>
<keyword evidence="5 10" id="KW-1133">Transmembrane helix</keyword>
<comment type="catalytic activity">
    <reaction evidence="8">
        <text>fluoride(in) = fluoride(out)</text>
        <dbReference type="Rhea" id="RHEA:76159"/>
        <dbReference type="ChEBI" id="CHEBI:17051"/>
    </reaction>
    <physiologicalReaction direction="left-to-right" evidence="8">
        <dbReference type="Rhea" id="RHEA:76160"/>
    </physiologicalReaction>
</comment>
<evidence type="ECO:0000256" key="7">
    <source>
        <dbReference type="ARBA" id="ARBA00035120"/>
    </source>
</evidence>
<accession>A0AA39GJH1</accession>
<keyword evidence="12" id="KW-1185">Reference proteome</keyword>
<name>A0AA39GJH1_SARSR</name>
<evidence type="ECO:0000256" key="10">
    <source>
        <dbReference type="SAM" id="Phobius"/>
    </source>
</evidence>
<feature type="compositionally biased region" description="Basic and acidic residues" evidence="9">
    <location>
        <begin position="59"/>
        <end position="71"/>
    </location>
</feature>
<feature type="transmembrane region" description="Helical" evidence="10">
    <location>
        <begin position="318"/>
        <end position="337"/>
    </location>
</feature>
<evidence type="ECO:0000256" key="8">
    <source>
        <dbReference type="ARBA" id="ARBA00035585"/>
    </source>
</evidence>
<feature type="compositionally biased region" description="Polar residues" evidence="9">
    <location>
        <begin position="15"/>
        <end position="25"/>
    </location>
</feature>
<dbReference type="PANTHER" id="PTHR28259:SF1">
    <property type="entry name" value="FLUORIDE EXPORT PROTEIN 1-RELATED"/>
    <property type="match status" value="1"/>
</dbReference>
<keyword evidence="4 10" id="KW-0812">Transmembrane</keyword>
<feature type="transmembrane region" description="Helical" evidence="10">
    <location>
        <begin position="272"/>
        <end position="298"/>
    </location>
</feature>
<reference evidence="11" key="1">
    <citation type="submission" date="2022-10" db="EMBL/GenBank/DDBJ databases">
        <title>Determination and structural analysis of whole genome sequence of Sarocladium strictum F4-1.</title>
        <authorList>
            <person name="Hu L."/>
            <person name="Jiang Y."/>
        </authorList>
    </citation>
    <scope>NUCLEOTIDE SEQUENCE</scope>
    <source>
        <strain evidence="11">F4-1</strain>
    </source>
</reference>
<evidence type="ECO:0000256" key="9">
    <source>
        <dbReference type="SAM" id="MobiDB-lite"/>
    </source>
</evidence>
<dbReference type="Proteomes" id="UP001175261">
    <property type="component" value="Unassembled WGS sequence"/>
</dbReference>
<keyword evidence="3" id="KW-1003">Cell membrane</keyword>
<comment type="caution">
    <text evidence="11">The sequence shown here is derived from an EMBL/GenBank/DDBJ whole genome shotgun (WGS) entry which is preliminary data.</text>
</comment>
<gene>
    <name evidence="11" type="ORF">NLU13_4586</name>
</gene>
<evidence type="ECO:0000256" key="1">
    <source>
        <dbReference type="ARBA" id="ARBA00002598"/>
    </source>
</evidence>
<dbReference type="GO" id="GO:1903425">
    <property type="term" value="F:fluoride transmembrane transporter activity"/>
    <property type="evidence" value="ECO:0007669"/>
    <property type="project" value="TreeGrafter"/>
</dbReference>
<dbReference type="AlphaFoldDB" id="A0AA39GJH1"/>
<feature type="transmembrane region" description="Helical" evidence="10">
    <location>
        <begin position="165"/>
        <end position="184"/>
    </location>
</feature>
<evidence type="ECO:0000313" key="11">
    <source>
        <dbReference type="EMBL" id="KAK0388341.1"/>
    </source>
</evidence>
<dbReference type="PANTHER" id="PTHR28259">
    <property type="entry name" value="FLUORIDE EXPORT PROTEIN 1-RELATED"/>
    <property type="match status" value="1"/>
</dbReference>
<evidence type="ECO:0000256" key="2">
    <source>
        <dbReference type="ARBA" id="ARBA00004651"/>
    </source>
</evidence>
<evidence type="ECO:0000256" key="5">
    <source>
        <dbReference type="ARBA" id="ARBA00022989"/>
    </source>
</evidence>
<evidence type="ECO:0000256" key="3">
    <source>
        <dbReference type="ARBA" id="ARBA00022475"/>
    </source>
</evidence>
<dbReference type="InterPro" id="IPR003691">
    <property type="entry name" value="FluC"/>
</dbReference>
<dbReference type="GO" id="GO:0005886">
    <property type="term" value="C:plasma membrane"/>
    <property type="evidence" value="ECO:0007669"/>
    <property type="project" value="UniProtKB-SubCell"/>
</dbReference>
<feature type="transmembrane region" description="Helical" evidence="10">
    <location>
        <begin position="349"/>
        <end position="368"/>
    </location>
</feature>
<comment type="subcellular location">
    <subcellularLocation>
        <location evidence="2">Cell membrane</location>
        <topology evidence="2">Multi-pass membrane protein</topology>
    </subcellularLocation>
</comment>
<feature type="transmembrane region" description="Helical" evidence="10">
    <location>
        <begin position="439"/>
        <end position="461"/>
    </location>
</feature>
<comment type="similarity">
    <text evidence="7">Belongs to the fluoride channel Fluc/FEX (TC 1.A.43) family.</text>
</comment>